<feature type="transmembrane region" description="Helical" evidence="14">
    <location>
        <begin position="20"/>
        <end position="38"/>
    </location>
</feature>
<accession>A0ABQ0MZC3</accession>
<dbReference type="InterPro" id="IPR005467">
    <property type="entry name" value="His_kinase_dom"/>
</dbReference>
<keyword evidence="18" id="KW-1185">Reference proteome</keyword>
<evidence type="ECO:0000256" key="10">
    <source>
        <dbReference type="ARBA" id="ARBA00022840"/>
    </source>
</evidence>
<evidence type="ECO:0000256" key="1">
    <source>
        <dbReference type="ARBA" id="ARBA00000085"/>
    </source>
</evidence>
<dbReference type="SUPFAM" id="SSF55874">
    <property type="entry name" value="ATPase domain of HSP90 chaperone/DNA topoisomerase II/histidine kinase"/>
    <property type="match status" value="1"/>
</dbReference>
<dbReference type="PRINTS" id="PR00344">
    <property type="entry name" value="BCTRLSENSOR"/>
</dbReference>
<keyword evidence="5" id="KW-0597">Phosphoprotein</keyword>
<dbReference type="Gene3D" id="3.30.565.10">
    <property type="entry name" value="Histidine kinase-like ATPase, C-terminal domain"/>
    <property type="match status" value="1"/>
</dbReference>
<dbReference type="Pfam" id="PF02518">
    <property type="entry name" value="HATPase_c"/>
    <property type="match status" value="1"/>
</dbReference>
<dbReference type="InterPro" id="IPR003661">
    <property type="entry name" value="HisK_dim/P_dom"/>
</dbReference>
<keyword evidence="8" id="KW-0547">Nucleotide-binding</keyword>
<evidence type="ECO:0000313" key="17">
    <source>
        <dbReference type="EMBL" id="GAW97713.1"/>
    </source>
</evidence>
<reference evidence="17 18" key="1">
    <citation type="submission" date="2017-06" db="EMBL/GenBank/DDBJ databases">
        <title>Whole Genome Sequences of Colwellia marinimaniae MTCD1.</title>
        <authorList>
            <person name="Kusumoto H."/>
            <person name="Inoue M."/>
            <person name="Tanikawa K."/>
            <person name="Maeji H."/>
            <person name="Cameron J.H."/>
            <person name="Bartlett D.H."/>
        </authorList>
    </citation>
    <scope>NUCLEOTIDE SEQUENCE [LARGE SCALE GENOMIC DNA]</scope>
    <source>
        <strain evidence="17 18">MTCD1</strain>
    </source>
</reference>
<dbReference type="Proteomes" id="UP000197068">
    <property type="component" value="Unassembled WGS sequence"/>
</dbReference>
<dbReference type="GO" id="GO:0016301">
    <property type="term" value="F:kinase activity"/>
    <property type="evidence" value="ECO:0007669"/>
    <property type="project" value="UniProtKB-KW"/>
</dbReference>
<dbReference type="PANTHER" id="PTHR45528:SF1">
    <property type="entry name" value="SENSOR HISTIDINE KINASE CPXA"/>
    <property type="match status" value="1"/>
</dbReference>
<dbReference type="Gene3D" id="1.10.287.130">
    <property type="match status" value="1"/>
</dbReference>
<protein>
    <recommendedName>
        <fullName evidence="3">histidine kinase</fullName>
        <ecNumber evidence="3">2.7.13.3</ecNumber>
    </recommendedName>
</protein>
<dbReference type="CDD" id="cd06225">
    <property type="entry name" value="HAMP"/>
    <property type="match status" value="1"/>
</dbReference>
<evidence type="ECO:0000256" key="7">
    <source>
        <dbReference type="ARBA" id="ARBA00022692"/>
    </source>
</evidence>
<dbReference type="SMART" id="SM00387">
    <property type="entry name" value="HATPase_c"/>
    <property type="match status" value="1"/>
</dbReference>
<evidence type="ECO:0000256" key="4">
    <source>
        <dbReference type="ARBA" id="ARBA00022475"/>
    </source>
</evidence>
<keyword evidence="11 14" id="KW-1133">Transmembrane helix</keyword>
<dbReference type="InterPro" id="IPR004358">
    <property type="entry name" value="Sig_transdc_His_kin-like_C"/>
</dbReference>
<dbReference type="SUPFAM" id="SSF158472">
    <property type="entry name" value="HAMP domain-like"/>
    <property type="match status" value="1"/>
</dbReference>
<dbReference type="InterPro" id="IPR036097">
    <property type="entry name" value="HisK_dim/P_sf"/>
</dbReference>
<dbReference type="CDD" id="cd00082">
    <property type="entry name" value="HisKA"/>
    <property type="match status" value="1"/>
</dbReference>
<dbReference type="SMART" id="SM00388">
    <property type="entry name" value="HisKA"/>
    <property type="match status" value="1"/>
</dbReference>
<dbReference type="EC" id="2.7.13.3" evidence="3"/>
<sequence>MLKQLSQWYKNFSLGISLKLFLAFWLVILTSVLISYLVTMQFRHTPTQEQANPEQLKLLTNYQQKLAGKSHIRLREIQHKFHQKHQQYLIFKRLSTNDIYTPRQRIWSKVKNYLKRHPLENPVTIDFAFTQVTSSQPIMLNGQQFQLFIASEPHHKRLVSLVNRLPVALRLILLLAISFLCCWLLAKSFTNPLIALQKASKALGDGKLATRITKFDRRSDEFGDLARSFNQMAQQLENNITTHQRLLGDVSHELRSPLTRLQLAIALAEKNMGNSAEQQKHLTRCETEVDRLDEMIADVLTLSRLEHSHNTFTVDEVELKTLLTQVVNDCQYFATSKNVTIAIKGLVSCTLFADSKLLASAISNILNNAIKYSPNSQIVTVELSQQDDKIRLSVIDHGPGVPSEMIAKIFTPFFRVADGRERSSGGTGLGLAIAQQAIHLHQGDIFAQNQPTGGLKVTITLPALLNKNENNTSL</sequence>
<dbReference type="Pfam" id="PF00512">
    <property type="entry name" value="HisKA"/>
    <property type="match status" value="1"/>
</dbReference>
<keyword evidence="10" id="KW-0067">ATP-binding</keyword>
<dbReference type="PROSITE" id="PS50885">
    <property type="entry name" value="HAMP"/>
    <property type="match status" value="1"/>
</dbReference>
<evidence type="ECO:0000256" key="9">
    <source>
        <dbReference type="ARBA" id="ARBA00022777"/>
    </source>
</evidence>
<feature type="transmembrane region" description="Helical" evidence="14">
    <location>
        <begin position="167"/>
        <end position="186"/>
    </location>
</feature>
<evidence type="ECO:0000259" key="15">
    <source>
        <dbReference type="PROSITE" id="PS50109"/>
    </source>
</evidence>
<keyword evidence="13 14" id="KW-0472">Membrane</keyword>
<evidence type="ECO:0000256" key="13">
    <source>
        <dbReference type="ARBA" id="ARBA00023136"/>
    </source>
</evidence>
<gene>
    <name evidence="17" type="primary">cpxA</name>
    <name evidence="17" type="ORF">MTCD1_03353</name>
</gene>
<dbReference type="InterPro" id="IPR003594">
    <property type="entry name" value="HATPase_dom"/>
</dbReference>
<dbReference type="InterPro" id="IPR003660">
    <property type="entry name" value="HAMP_dom"/>
</dbReference>
<dbReference type="InterPro" id="IPR050398">
    <property type="entry name" value="HssS/ArlS-like"/>
</dbReference>
<comment type="catalytic activity">
    <reaction evidence="1">
        <text>ATP + protein L-histidine = ADP + protein N-phospho-L-histidine.</text>
        <dbReference type="EC" id="2.7.13.3"/>
    </reaction>
</comment>
<feature type="domain" description="Histidine kinase" evidence="15">
    <location>
        <begin position="249"/>
        <end position="465"/>
    </location>
</feature>
<dbReference type="Gene3D" id="6.10.340.10">
    <property type="match status" value="1"/>
</dbReference>
<dbReference type="InterPro" id="IPR036890">
    <property type="entry name" value="HATPase_C_sf"/>
</dbReference>
<organism evidence="17 18">
    <name type="scientific">Colwellia marinimaniae</name>
    <dbReference type="NCBI Taxonomy" id="1513592"/>
    <lineage>
        <taxon>Bacteria</taxon>
        <taxon>Pseudomonadati</taxon>
        <taxon>Pseudomonadota</taxon>
        <taxon>Gammaproteobacteria</taxon>
        <taxon>Alteromonadales</taxon>
        <taxon>Colwelliaceae</taxon>
        <taxon>Colwellia</taxon>
    </lineage>
</organism>
<evidence type="ECO:0000256" key="6">
    <source>
        <dbReference type="ARBA" id="ARBA00022679"/>
    </source>
</evidence>
<proteinExistence type="predicted"/>
<dbReference type="PANTHER" id="PTHR45528">
    <property type="entry name" value="SENSOR HISTIDINE KINASE CPXA"/>
    <property type="match status" value="1"/>
</dbReference>
<evidence type="ECO:0000256" key="11">
    <source>
        <dbReference type="ARBA" id="ARBA00022989"/>
    </source>
</evidence>
<keyword evidence="4" id="KW-1003">Cell membrane</keyword>
<evidence type="ECO:0000256" key="3">
    <source>
        <dbReference type="ARBA" id="ARBA00012438"/>
    </source>
</evidence>
<evidence type="ECO:0000259" key="16">
    <source>
        <dbReference type="PROSITE" id="PS50885"/>
    </source>
</evidence>
<evidence type="ECO:0000256" key="12">
    <source>
        <dbReference type="ARBA" id="ARBA00023012"/>
    </source>
</evidence>
<evidence type="ECO:0000256" key="2">
    <source>
        <dbReference type="ARBA" id="ARBA00004651"/>
    </source>
</evidence>
<keyword evidence="6" id="KW-0808">Transferase</keyword>
<evidence type="ECO:0000256" key="14">
    <source>
        <dbReference type="SAM" id="Phobius"/>
    </source>
</evidence>
<name>A0ABQ0MZC3_9GAMM</name>
<feature type="domain" description="HAMP" evidence="16">
    <location>
        <begin position="187"/>
        <end position="241"/>
    </location>
</feature>
<evidence type="ECO:0000256" key="8">
    <source>
        <dbReference type="ARBA" id="ARBA00022741"/>
    </source>
</evidence>
<dbReference type="EMBL" id="BDQM01000042">
    <property type="protein sequence ID" value="GAW97713.1"/>
    <property type="molecule type" value="Genomic_DNA"/>
</dbReference>
<dbReference type="RefSeq" id="WP_057181378.1">
    <property type="nucleotide sequence ID" value="NZ_BDQM01000042.1"/>
</dbReference>
<evidence type="ECO:0000256" key="5">
    <source>
        <dbReference type="ARBA" id="ARBA00022553"/>
    </source>
</evidence>
<dbReference type="Pfam" id="PF00672">
    <property type="entry name" value="HAMP"/>
    <property type="match status" value="1"/>
</dbReference>
<comment type="subcellular location">
    <subcellularLocation>
        <location evidence="2">Cell membrane</location>
        <topology evidence="2">Multi-pass membrane protein</topology>
    </subcellularLocation>
</comment>
<dbReference type="PROSITE" id="PS50109">
    <property type="entry name" value="HIS_KIN"/>
    <property type="match status" value="1"/>
</dbReference>
<dbReference type="SUPFAM" id="SSF47384">
    <property type="entry name" value="Homodimeric domain of signal transducing histidine kinase"/>
    <property type="match status" value="1"/>
</dbReference>
<evidence type="ECO:0000313" key="18">
    <source>
        <dbReference type="Proteomes" id="UP000197068"/>
    </source>
</evidence>
<keyword evidence="7 14" id="KW-0812">Transmembrane</keyword>
<comment type="caution">
    <text evidence="17">The sequence shown here is derived from an EMBL/GenBank/DDBJ whole genome shotgun (WGS) entry which is preliminary data.</text>
</comment>
<keyword evidence="12" id="KW-0902">Two-component regulatory system</keyword>
<dbReference type="SMART" id="SM00304">
    <property type="entry name" value="HAMP"/>
    <property type="match status" value="1"/>
</dbReference>
<keyword evidence="9 17" id="KW-0418">Kinase</keyword>